<feature type="region of interest" description="Disordered" evidence="5">
    <location>
        <begin position="22"/>
        <end position="117"/>
    </location>
</feature>
<dbReference type="InterPro" id="IPR006260">
    <property type="entry name" value="TonB/TolA_C"/>
</dbReference>
<feature type="compositionally biased region" description="Gly residues" evidence="5">
    <location>
        <begin position="99"/>
        <end position="117"/>
    </location>
</feature>
<protein>
    <recommendedName>
        <fullName evidence="7">TonB C-terminal domain-containing protein</fullName>
    </recommendedName>
</protein>
<reference evidence="6" key="1">
    <citation type="journal article" date="2014" name="Front. Microbiol.">
        <title>High frequency of phylogenetically diverse reductive dehalogenase-homologous genes in deep subseafloor sedimentary metagenomes.</title>
        <authorList>
            <person name="Kawai M."/>
            <person name="Futagami T."/>
            <person name="Toyoda A."/>
            <person name="Takaki Y."/>
            <person name="Nishi S."/>
            <person name="Hori S."/>
            <person name="Arai W."/>
            <person name="Tsubouchi T."/>
            <person name="Morono Y."/>
            <person name="Uchiyama I."/>
            <person name="Ito T."/>
            <person name="Fujiyama A."/>
            <person name="Inagaki F."/>
            <person name="Takami H."/>
        </authorList>
    </citation>
    <scope>NUCLEOTIDE SEQUENCE</scope>
    <source>
        <strain evidence="6">Expedition CK06-06</strain>
    </source>
</reference>
<organism evidence="6">
    <name type="scientific">marine sediment metagenome</name>
    <dbReference type="NCBI Taxonomy" id="412755"/>
    <lineage>
        <taxon>unclassified sequences</taxon>
        <taxon>metagenomes</taxon>
        <taxon>ecological metagenomes</taxon>
    </lineage>
</organism>
<evidence type="ECO:0000256" key="3">
    <source>
        <dbReference type="ARBA" id="ARBA00022989"/>
    </source>
</evidence>
<name>X1TPJ8_9ZZZZ</name>
<dbReference type="GO" id="GO:0016020">
    <property type="term" value="C:membrane"/>
    <property type="evidence" value="ECO:0007669"/>
    <property type="project" value="UniProtKB-SubCell"/>
</dbReference>
<comment type="caution">
    <text evidence="6">The sequence shown here is derived from an EMBL/GenBank/DDBJ whole genome shotgun (WGS) entry which is preliminary data.</text>
</comment>
<dbReference type="AlphaFoldDB" id="X1TPJ8"/>
<evidence type="ECO:0000256" key="2">
    <source>
        <dbReference type="ARBA" id="ARBA00022692"/>
    </source>
</evidence>
<gene>
    <name evidence="6" type="ORF">S12H4_41516</name>
</gene>
<keyword evidence="3" id="KW-1133">Transmembrane helix</keyword>
<feature type="compositionally biased region" description="Basic and acidic residues" evidence="5">
    <location>
        <begin position="30"/>
        <end position="46"/>
    </location>
</feature>
<proteinExistence type="predicted"/>
<keyword evidence="4" id="KW-0472">Membrane</keyword>
<evidence type="ECO:0000313" key="6">
    <source>
        <dbReference type="EMBL" id="GAJ07189.1"/>
    </source>
</evidence>
<dbReference type="EMBL" id="BARW01025310">
    <property type="protein sequence ID" value="GAJ07189.1"/>
    <property type="molecule type" value="Genomic_DNA"/>
</dbReference>
<evidence type="ECO:0000256" key="1">
    <source>
        <dbReference type="ARBA" id="ARBA00004167"/>
    </source>
</evidence>
<accession>X1TPJ8</accession>
<feature type="compositionally biased region" description="Polar residues" evidence="5">
    <location>
        <begin position="47"/>
        <end position="59"/>
    </location>
</feature>
<keyword evidence="2" id="KW-0812">Transmembrane</keyword>
<feature type="compositionally biased region" description="Basic and acidic residues" evidence="5">
    <location>
        <begin position="64"/>
        <end position="75"/>
    </location>
</feature>
<dbReference type="SUPFAM" id="SSF74653">
    <property type="entry name" value="TolA/TonB C-terminal domain"/>
    <property type="match status" value="1"/>
</dbReference>
<comment type="subcellular location">
    <subcellularLocation>
        <location evidence="1">Membrane</location>
        <topology evidence="1">Single-pass membrane protein</topology>
    </subcellularLocation>
</comment>
<dbReference type="Pfam" id="PF13103">
    <property type="entry name" value="TonB_2"/>
    <property type="match status" value="1"/>
</dbReference>
<sequence>LLSPNLQKSSRGEMIHYVELISFPGGGGGGEEKITETTLPERKTLRDLTTPQKLQQETVPTLRHPVEKPEKETRTKKEKKAVIQKQSTGTREAEAGSVKGKGTGPGSGIRLGSGLGSGSDTGSAFSSQIGLSNFPFTYYLQIIIDRVSNNWFTSLVDPGISGSFQATVHFKIYKNGQISELKIEESSGIRSLDLSAFRAIQTSAPFPPLPGAYEDEYLGIYLIFEHSK</sequence>
<evidence type="ECO:0008006" key="7">
    <source>
        <dbReference type="Google" id="ProtNLM"/>
    </source>
</evidence>
<dbReference type="NCBIfam" id="TIGR01352">
    <property type="entry name" value="tonB_Cterm"/>
    <property type="match status" value="1"/>
</dbReference>
<evidence type="ECO:0000256" key="4">
    <source>
        <dbReference type="ARBA" id="ARBA00023136"/>
    </source>
</evidence>
<feature type="non-terminal residue" evidence="6">
    <location>
        <position position="1"/>
    </location>
</feature>
<evidence type="ECO:0000256" key="5">
    <source>
        <dbReference type="SAM" id="MobiDB-lite"/>
    </source>
</evidence>
<dbReference type="Gene3D" id="3.30.1150.10">
    <property type="match status" value="1"/>
</dbReference>